<keyword evidence="1" id="KW-0732">Signal</keyword>
<reference evidence="3" key="1">
    <citation type="journal article" date="2013" name="Genome Announc.">
        <title>Draft genome sequence of the grapevine dieback fungus Eutypa lata UCR-EL1.</title>
        <authorList>
            <person name="Blanco-Ulate B."/>
            <person name="Rolshausen P.E."/>
            <person name="Cantu D."/>
        </authorList>
    </citation>
    <scope>NUCLEOTIDE SEQUENCE [LARGE SCALE GENOMIC DNA]</scope>
    <source>
        <strain evidence="3">UCR-EL1</strain>
    </source>
</reference>
<evidence type="ECO:0000313" key="3">
    <source>
        <dbReference type="Proteomes" id="UP000012174"/>
    </source>
</evidence>
<dbReference type="AlphaFoldDB" id="M7SR72"/>
<feature type="chain" id="PRO_5004085019" evidence="1">
    <location>
        <begin position="18"/>
        <end position="99"/>
    </location>
</feature>
<keyword evidence="3" id="KW-1185">Reference proteome</keyword>
<accession>M7SR72</accession>
<organism evidence="2 3">
    <name type="scientific">Eutypa lata (strain UCR-EL1)</name>
    <name type="common">Grapevine dieback disease fungus</name>
    <name type="synonym">Eutypa armeniacae</name>
    <dbReference type="NCBI Taxonomy" id="1287681"/>
    <lineage>
        <taxon>Eukaryota</taxon>
        <taxon>Fungi</taxon>
        <taxon>Dikarya</taxon>
        <taxon>Ascomycota</taxon>
        <taxon>Pezizomycotina</taxon>
        <taxon>Sordariomycetes</taxon>
        <taxon>Xylariomycetidae</taxon>
        <taxon>Xylariales</taxon>
        <taxon>Diatrypaceae</taxon>
        <taxon>Eutypa</taxon>
    </lineage>
</organism>
<dbReference type="Proteomes" id="UP000012174">
    <property type="component" value="Unassembled WGS sequence"/>
</dbReference>
<sequence length="99" mass="10252">MKFAAILALALPGIALAQSSTSSSATPEPTGPPDLTVCEEQAGGYSDTCARCYHLCADSTNQAQCFFSVYTAVNSIDSQCWQHGGNNCAGQAVDQVCGQ</sequence>
<protein>
    <submittedName>
        <fullName evidence="2">Uncharacterized protein</fullName>
    </submittedName>
</protein>
<dbReference type="KEGG" id="ela:UCREL1_5983"/>
<evidence type="ECO:0000256" key="1">
    <source>
        <dbReference type="SAM" id="SignalP"/>
    </source>
</evidence>
<dbReference type="EMBL" id="KB706542">
    <property type="protein sequence ID" value="EMR66998.1"/>
    <property type="molecule type" value="Genomic_DNA"/>
</dbReference>
<dbReference type="STRING" id="1287681.M7SR72"/>
<name>M7SR72_EUTLA</name>
<dbReference type="HOGENOM" id="CLU_2196105_0_0_1"/>
<proteinExistence type="predicted"/>
<evidence type="ECO:0000313" key="2">
    <source>
        <dbReference type="EMBL" id="EMR66998.1"/>
    </source>
</evidence>
<dbReference type="OMA" id="HNCADSA"/>
<dbReference type="OrthoDB" id="2281372at2759"/>
<feature type="signal peptide" evidence="1">
    <location>
        <begin position="1"/>
        <end position="17"/>
    </location>
</feature>
<gene>
    <name evidence="2" type="ORF">UCREL1_5983</name>
</gene>